<sequence>MSTASTRYISIGANRSSSGAASSSSGILAYAAGTTVALWNTNDTNRGVYSTLLGHKGQVTTVKCAGESDARATFVSGDGVGEVRVWAEGENNQFNCTHSFIAHSGASVSAIGIIPTSGTAVEILSGGSDGSVKRWRVGQEGKVEQVQVLDIKGRLPLDLDVALLPGSTAPVLIVGCTDRKVQVWTLKDDMFKHMLSLEGHEDWVRCVSLTPYLSADGTGTDLLLATGAQDNYIRLWRIAPLVTERKLDLLDEFESRLGGSAGAALGQISTKSHVLGVEGHNYNITLEALLIGHEAGLTNVHWSPSPSPVLLSSAADNSLIIWSPTEGASGSESRDGIWVPEHRFGAFGGRGLAFFGAVWGPGGDSVVATGWTGGVERWVRSATGAGWDAAPGVTGHYGSVRSVAWDPRGDYLLTTSSDQTSRIHAACEPTASTSEKPVWSEIARPQIHGYDMVDGAFLSPFRFASCGEEKVFRVFEGTAGFAGSLRGLGVRDVVSEEEAKLPIGATVPPLGLSNRALGKDMTEPEIKTQNESRDSVSTALTTLPTEEELNTSTLWPEIEKIYGHGYELAVLATSNAGDLIATASRASSAEHATVRVVSTSTWGLLGEPLAGHSLTVTRIAFSPDDKLLLTVSRDRGWRLFARGDGDVFTAVAGEDKAHARMVLDCAWVSTSSFATASRDKTVKLWSVNDAGAWSCTSTLKLADAATALAITPSPSANLLAVGTESGAIEVFTVTQGEGAPLVSVPKDQGHASAVNRLAWRVNEGKEYLLASAGEDRAVRIFDVRL</sequence>
<protein>
    <recommendedName>
        <fullName evidence="5">Elongator complex protein 2</fullName>
    </recommendedName>
</protein>
<dbReference type="AlphaFoldDB" id="A0A427XS96"/>
<dbReference type="InterPro" id="IPR015943">
    <property type="entry name" value="WD40/YVTN_repeat-like_dom_sf"/>
</dbReference>
<accession>A0A427XS96</accession>
<keyword evidence="13" id="KW-1185">Reference proteome</keyword>
<feature type="repeat" description="WD" evidence="11">
    <location>
        <begin position="609"/>
        <end position="640"/>
    </location>
</feature>
<feature type="repeat" description="WD" evidence="11">
    <location>
        <begin position="393"/>
        <end position="423"/>
    </location>
</feature>
<dbReference type="Pfam" id="PF00400">
    <property type="entry name" value="WD40"/>
    <property type="match status" value="7"/>
</dbReference>
<name>A0A427XS96_9TREE</name>
<keyword evidence="6" id="KW-0963">Cytoplasm</keyword>
<keyword evidence="9" id="KW-0677">Repeat</keyword>
<keyword evidence="7 11" id="KW-0853">WD repeat</keyword>
<dbReference type="Gene3D" id="2.130.10.10">
    <property type="entry name" value="YVTN repeat-like/Quinoprotein amine dehydrogenase"/>
    <property type="match status" value="4"/>
</dbReference>
<proteinExistence type="inferred from homology"/>
<reference evidence="12 13" key="1">
    <citation type="submission" date="2018-11" db="EMBL/GenBank/DDBJ databases">
        <title>Genome sequence of Apiotrichum porosum DSM 27194.</title>
        <authorList>
            <person name="Aliyu H."/>
            <person name="Gorte O."/>
            <person name="Ochsenreither K."/>
        </authorList>
    </citation>
    <scope>NUCLEOTIDE SEQUENCE [LARGE SCALE GENOMIC DNA]</scope>
    <source>
        <strain evidence="12 13">DSM 27194</strain>
    </source>
</reference>
<dbReference type="PANTHER" id="PTHR44111:SF1">
    <property type="entry name" value="ELONGATOR COMPLEX PROTEIN 2"/>
    <property type="match status" value="1"/>
</dbReference>
<dbReference type="PANTHER" id="PTHR44111">
    <property type="entry name" value="ELONGATOR COMPLEX PROTEIN 2"/>
    <property type="match status" value="1"/>
</dbReference>
<dbReference type="RefSeq" id="XP_028476181.1">
    <property type="nucleotide sequence ID" value="XM_028623248.1"/>
</dbReference>
<evidence type="ECO:0000256" key="4">
    <source>
        <dbReference type="ARBA" id="ARBA00005881"/>
    </source>
</evidence>
<evidence type="ECO:0000313" key="12">
    <source>
        <dbReference type="EMBL" id="RSH81726.1"/>
    </source>
</evidence>
<feature type="repeat" description="WD" evidence="11">
    <location>
        <begin position="747"/>
        <end position="785"/>
    </location>
</feature>
<dbReference type="GeneID" id="39592460"/>
<evidence type="ECO:0000256" key="1">
    <source>
        <dbReference type="ARBA" id="ARBA00004123"/>
    </source>
</evidence>
<dbReference type="InterPro" id="IPR020472">
    <property type="entry name" value="WD40_PAC1"/>
</dbReference>
<keyword evidence="10" id="KW-0539">Nucleus</keyword>
<feature type="repeat" description="WD" evidence="11">
    <location>
        <begin position="290"/>
        <end position="323"/>
    </location>
</feature>
<dbReference type="GO" id="GO:0033588">
    <property type="term" value="C:elongator holoenzyme complex"/>
    <property type="evidence" value="ECO:0007669"/>
    <property type="project" value="InterPro"/>
</dbReference>
<dbReference type="GO" id="GO:0002098">
    <property type="term" value="P:tRNA wobble uridine modification"/>
    <property type="evidence" value="ECO:0007669"/>
    <property type="project" value="InterPro"/>
</dbReference>
<evidence type="ECO:0000256" key="11">
    <source>
        <dbReference type="PROSITE-ProRule" id="PRU00221"/>
    </source>
</evidence>
<dbReference type="STRING" id="105984.A0A427XS96"/>
<comment type="pathway">
    <text evidence="3">tRNA modification; 5-methoxycarbonylmethyl-2-thiouridine-tRNA biosynthesis.</text>
</comment>
<feature type="repeat" description="WD" evidence="11">
    <location>
        <begin position="655"/>
        <end position="688"/>
    </location>
</feature>
<evidence type="ECO:0000256" key="9">
    <source>
        <dbReference type="ARBA" id="ARBA00022737"/>
    </source>
</evidence>
<dbReference type="GO" id="GO:0005634">
    <property type="term" value="C:nucleus"/>
    <property type="evidence" value="ECO:0007669"/>
    <property type="project" value="UniProtKB-SubCell"/>
</dbReference>
<dbReference type="InterPro" id="IPR037289">
    <property type="entry name" value="Elp2"/>
</dbReference>
<evidence type="ECO:0000256" key="2">
    <source>
        <dbReference type="ARBA" id="ARBA00004496"/>
    </source>
</evidence>
<dbReference type="Proteomes" id="UP000279236">
    <property type="component" value="Unassembled WGS sequence"/>
</dbReference>
<dbReference type="InterPro" id="IPR036322">
    <property type="entry name" value="WD40_repeat_dom_sf"/>
</dbReference>
<dbReference type="EMBL" id="RSCE01000006">
    <property type="protein sequence ID" value="RSH81726.1"/>
    <property type="molecule type" value="Genomic_DNA"/>
</dbReference>
<dbReference type="GO" id="GO:0005737">
    <property type="term" value="C:cytoplasm"/>
    <property type="evidence" value="ECO:0007669"/>
    <property type="project" value="UniProtKB-SubCell"/>
</dbReference>
<evidence type="ECO:0000256" key="6">
    <source>
        <dbReference type="ARBA" id="ARBA00022490"/>
    </source>
</evidence>
<comment type="subcellular location">
    <subcellularLocation>
        <location evidence="2">Cytoplasm</location>
    </subcellularLocation>
    <subcellularLocation>
        <location evidence="1">Nucleus</location>
    </subcellularLocation>
</comment>
<dbReference type="PRINTS" id="PR00320">
    <property type="entry name" value="GPROTEINBRPT"/>
</dbReference>
<evidence type="ECO:0000256" key="3">
    <source>
        <dbReference type="ARBA" id="ARBA00005043"/>
    </source>
</evidence>
<evidence type="ECO:0000256" key="8">
    <source>
        <dbReference type="ARBA" id="ARBA00022694"/>
    </source>
</evidence>
<comment type="similarity">
    <text evidence="4">Belongs to the WD repeat ELP2 family.</text>
</comment>
<feature type="repeat" description="WD" evidence="11">
    <location>
        <begin position="197"/>
        <end position="238"/>
    </location>
</feature>
<keyword evidence="8" id="KW-0819">tRNA processing</keyword>
<organism evidence="12 13">
    <name type="scientific">Apiotrichum porosum</name>
    <dbReference type="NCBI Taxonomy" id="105984"/>
    <lineage>
        <taxon>Eukaryota</taxon>
        <taxon>Fungi</taxon>
        <taxon>Dikarya</taxon>
        <taxon>Basidiomycota</taxon>
        <taxon>Agaricomycotina</taxon>
        <taxon>Tremellomycetes</taxon>
        <taxon>Trichosporonales</taxon>
        <taxon>Trichosporonaceae</taxon>
        <taxon>Apiotrichum</taxon>
    </lineage>
</organism>
<evidence type="ECO:0000256" key="7">
    <source>
        <dbReference type="ARBA" id="ARBA00022574"/>
    </source>
</evidence>
<gene>
    <name evidence="12" type="ORF">EHS24_007917</name>
</gene>
<dbReference type="SMART" id="SM00320">
    <property type="entry name" value="WD40"/>
    <property type="match status" value="11"/>
</dbReference>
<evidence type="ECO:0000313" key="13">
    <source>
        <dbReference type="Proteomes" id="UP000279236"/>
    </source>
</evidence>
<evidence type="ECO:0000256" key="5">
    <source>
        <dbReference type="ARBA" id="ARBA00020267"/>
    </source>
</evidence>
<comment type="caution">
    <text evidence="12">The sequence shown here is derived from an EMBL/GenBank/DDBJ whole genome shotgun (WGS) entry which is preliminary data.</text>
</comment>
<dbReference type="OrthoDB" id="27911at2759"/>
<dbReference type="PROSITE" id="PS50082">
    <property type="entry name" value="WD_REPEATS_2"/>
    <property type="match status" value="6"/>
</dbReference>
<dbReference type="UniPathway" id="UPA00988"/>
<dbReference type="SUPFAM" id="SSF50978">
    <property type="entry name" value="WD40 repeat-like"/>
    <property type="match status" value="2"/>
</dbReference>
<evidence type="ECO:0000256" key="10">
    <source>
        <dbReference type="ARBA" id="ARBA00023242"/>
    </source>
</evidence>
<dbReference type="PROSITE" id="PS50294">
    <property type="entry name" value="WD_REPEATS_REGION"/>
    <property type="match status" value="3"/>
</dbReference>
<dbReference type="InterPro" id="IPR001680">
    <property type="entry name" value="WD40_rpt"/>
</dbReference>